<dbReference type="Proteomes" id="UP000309594">
    <property type="component" value="Unassembled WGS sequence"/>
</dbReference>
<dbReference type="InterPro" id="IPR023296">
    <property type="entry name" value="Glyco_hydro_beta-prop_sf"/>
</dbReference>
<keyword evidence="5" id="KW-0326">Glycosidase</keyword>
<keyword evidence="1 4" id="KW-0328">Glycosyltransferase</keyword>
<dbReference type="RefSeq" id="WP_136882070.1">
    <property type="nucleotide sequence ID" value="NZ_SWDX01000014.1"/>
</dbReference>
<name>A0A4U1G583_9SPHI</name>
<keyword evidence="4" id="KW-0119">Carbohydrate metabolism</keyword>
<dbReference type="GO" id="GO:0016758">
    <property type="term" value="F:hexosyltransferase activity"/>
    <property type="evidence" value="ECO:0007669"/>
    <property type="project" value="UniProtKB-UniRule"/>
</dbReference>
<evidence type="ECO:0000256" key="2">
    <source>
        <dbReference type="ARBA" id="ARBA00022679"/>
    </source>
</evidence>
<comment type="catalytic activity">
    <reaction evidence="4">
        <text>beta-D-mannosyl-(1-&gt;4)-D-glucose + phosphate = alpha-D-mannose 1-phosphate + D-glucose</text>
        <dbReference type="Rhea" id="RHEA:32531"/>
        <dbReference type="ChEBI" id="CHEBI:4167"/>
        <dbReference type="ChEBI" id="CHEBI:43474"/>
        <dbReference type="ChEBI" id="CHEBI:58409"/>
        <dbReference type="ChEBI" id="CHEBI:64351"/>
        <dbReference type="EC" id="2.4.1.281"/>
    </reaction>
</comment>
<protein>
    <recommendedName>
        <fullName evidence="4">4-O-beta-D-mannosyl-D-glucose phosphorylase</fullName>
        <shortName evidence="4">MGP</shortName>
        <shortName evidence="4">Mannosylglucose phosphorylase</shortName>
        <ecNumber evidence="4">2.4.1.281</ecNumber>
    </recommendedName>
</protein>
<proteinExistence type="inferred from homology"/>
<keyword evidence="5" id="KW-0378">Hydrolase</keyword>
<dbReference type="Gene3D" id="2.115.10.20">
    <property type="entry name" value="Glycosyl hydrolase domain, family 43"/>
    <property type="match status" value="1"/>
</dbReference>
<dbReference type="EMBL" id="SWDX01000014">
    <property type="protein sequence ID" value="TKC55952.1"/>
    <property type="molecule type" value="Genomic_DNA"/>
</dbReference>
<evidence type="ECO:0000313" key="5">
    <source>
        <dbReference type="EMBL" id="TKC55952.1"/>
    </source>
</evidence>
<dbReference type="InterPro" id="IPR028583">
    <property type="entry name" value="Man_Glc_phosphorylase"/>
</dbReference>
<reference evidence="5 6" key="1">
    <citation type="submission" date="2019-04" db="EMBL/GenBank/DDBJ databases">
        <title>Pedobacter sp. RP-1-16 sp. nov., isolated from Arctic soil.</title>
        <authorList>
            <person name="Dahal R.H."/>
            <person name="Kim D.-U."/>
        </authorList>
    </citation>
    <scope>NUCLEOTIDE SEQUENCE [LARGE SCALE GENOMIC DNA]</scope>
    <source>
        <strain evidence="5 6">RP-1-16</strain>
    </source>
</reference>
<keyword evidence="2 4" id="KW-0808">Transferase</keyword>
<gene>
    <name evidence="5" type="ORF">FBD94_23790</name>
</gene>
<accession>A0A4U1G583</accession>
<evidence type="ECO:0000256" key="4">
    <source>
        <dbReference type="HAMAP-Rule" id="MF_00928"/>
    </source>
</evidence>
<comment type="similarity">
    <text evidence="3 4">Belongs to the glycosyl hydrolase 130 family.</text>
</comment>
<dbReference type="PIRSF" id="PIRSF016202">
    <property type="entry name" value="PH1107"/>
    <property type="match status" value="1"/>
</dbReference>
<dbReference type="Pfam" id="PF04041">
    <property type="entry name" value="Glyco_hydro_130"/>
    <property type="match status" value="1"/>
</dbReference>
<sequence>MKMNFEEHIERLAKNQNELIKTPNQKVEGGNGLFNRYKNPVLTAAHVPFNWKYDLDPSTNPYLMERFGINAVLNAGAIKWKNKYILMARVEGNDRKSFFAIAESANGIDQFKFWDYPVIMPETNEPDTNVYDIRLVQHEDGWIYGLFCTERRDPSAPEGNQSAAIAQCGIARTKNLIDWERLPDLKTKSPQQRNVVLHPEFVNEKYAFYTRPQDSFIEAGKGGGIGFGLSSSIENAIIEEETVIDKKVYHTVYEAKNGQGPAPIKTAQGWLHLAHGVRNTAAGLRYVLYMFMTDLNDLTKVTHKPGGYFLAPEAEERVGDVSNVVFSNGWIVDDNGTVFIYYASSDTRLHVATSTIQQLLDYVTHNPEDGLRSASSVKTIINIIDRNKKV</sequence>
<dbReference type="GO" id="GO:0071555">
    <property type="term" value="P:cell wall organization"/>
    <property type="evidence" value="ECO:0007669"/>
    <property type="project" value="UniProtKB-KW"/>
</dbReference>
<dbReference type="PANTHER" id="PTHR34106:SF1">
    <property type="entry name" value="1,4-BETA-MANNOSYL-N-ACETYLGLUCOSAMINE PHOSPHORYLASE"/>
    <property type="match status" value="1"/>
</dbReference>
<dbReference type="SUPFAM" id="SSF75005">
    <property type="entry name" value="Arabinanase/levansucrase/invertase"/>
    <property type="match status" value="1"/>
</dbReference>
<dbReference type="AlphaFoldDB" id="A0A4U1G583"/>
<dbReference type="HAMAP" id="MF_00928">
    <property type="entry name" value="Man_Glc_phosphorylase"/>
    <property type="match status" value="1"/>
</dbReference>
<evidence type="ECO:0000313" key="6">
    <source>
        <dbReference type="Proteomes" id="UP000309594"/>
    </source>
</evidence>
<evidence type="ECO:0000256" key="3">
    <source>
        <dbReference type="ARBA" id="ARBA00024356"/>
    </source>
</evidence>
<evidence type="ECO:0000256" key="1">
    <source>
        <dbReference type="ARBA" id="ARBA00022676"/>
    </source>
</evidence>
<dbReference type="GO" id="GO:0016798">
    <property type="term" value="F:hydrolase activity, acting on glycosyl bonds"/>
    <property type="evidence" value="ECO:0007669"/>
    <property type="project" value="UniProtKB-KW"/>
</dbReference>
<keyword evidence="4" id="KW-0961">Cell wall biogenesis/degradation</keyword>
<comment type="caution">
    <text evidence="5">The sequence shown here is derived from an EMBL/GenBank/DDBJ whole genome shotgun (WGS) entry which is preliminary data.</text>
</comment>
<dbReference type="PANTHER" id="PTHR34106">
    <property type="entry name" value="GLYCOSIDASE"/>
    <property type="match status" value="1"/>
</dbReference>
<comment type="function">
    <text evidence="4">Converts 4-O-beta-D-mannopyranosyl-D-glucopyranose (Man-Glc) to mannose 1-phosphate (Man1P) and glucose.</text>
</comment>
<dbReference type="GO" id="GO:0005975">
    <property type="term" value="P:carbohydrate metabolic process"/>
    <property type="evidence" value="ECO:0007669"/>
    <property type="project" value="UniProtKB-UniRule"/>
</dbReference>
<dbReference type="InterPro" id="IPR007184">
    <property type="entry name" value="Mannoside_phosphorylase"/>
</dbReference>
<organism evidence="5 6">
    <name type="scientific">Pedobacter hiemivivus</name>
    <dbReference type="NCBI Taxonomy" id="2530454"/>
    <lineage>
        <taxon>Bacteria</taxon>
        <taxon>Pseudomonadati</taxon>
        <taxon>Bacteroidota</taxon>
        <taxon>Sphingobacteriia</taxon>
        <taxon>Sphingobacteriales</taxon>
        <taxon>Sphingobacteriaceae</taxon>
        <taxon>Pedobacter</taxon>
    </lineage>
</organism>
<dbReference type="EC" id="2.4.1.281" evidence="4"/>